<dbReference type="EMBL" id="CP016782">
    <property type="protein sequence ID" value="ASY28093.1"/>
    <property type="molecule type" value="Genomic_DNA"/>
</dbReference>
<keyword evidence="1" id="KW-0812">Transmembrane</keyword>
<dbReference type="AlphaFoldDB" id="A0A249LG92"/>
<name>A0A249LG92_9ACTN</name>
<keyword evidence="1" id="KW-1133">Transmembrane helix</keyword>
<dbReference type="OrthoDB" id="9956506at2"/>
<organism evidence="2 3">
    <name type="scientific">Candidatus Planktophila limnetica</name>
    <dbReference type="NCBI Taxonomy" id="573600"/>
    <lineage>
        <taxon>Bacteria</taxon>
        <taxon>Bacillati</taxon>
        <taxon>Actinomycetota</taxon>
        <taxon>Actinomycetes</taxon>
        <taxon>Candidatus Nanopelagicales</taxon>
        <taxon>Candidatus Nanopelagicaceae</taxon>
        <taxon>Candidatus Planktophila</taxon>
    </lineage>
</organism>
<feature type="transmembrane region" description="Helical" evidence="1">
    <location>
        <begin position="69"/>
        <end position="89"/>
    </location>
</feature>
<evidence type="ECO:0000313" key="2">
    <source>
        <dbReference type="EMBL" id="ASY28093.1"/>
    </source>
</evidence>
<sequence>MRMVAKSSKRIALLFAIFLAVFSTGMVIAHQCQSISSNQATMQHNHVDHDSALTTVTKTLNVASNTERFIDSGCAALFFVVLLFGRKLFNLRAPKSRLNSFVNSVRVLAAIYRPQVFHLALSRPQLGVIRI</sequence>
<evidence type="ECO:0000313" key="3">
    <source>
        <dbReference type="Proteomes" id="UP000217221"/>
    </source>
</evidence>
<keyword evidence="1" id="KW-0472">Membrane</keyword>
<dbReference type="RefSeq" id="WP_095698399.1">
    <property type="nucleotide sequence ID" value="NZ_CP016782.1"/>
</dbReference>
<keyword evidence="3" id="KW-1185">Reference proteome</keyword>
<evidence type="ECO:0000256" key="1">
    <source>
        <dbReference type="SAM" id="Phobius"/>
    </source>
</evidence>
<proteinExistence type="predicted"/>
<dbReference type="Proteomes" id="UP000217221">
    <property type="component" value="Chromosome"/>
</dbReference>
<accession>A0A249LG92</accession>
<gene>
    <name evidence="2" type="ORF">PHILAsVB114_05635</name>
</gene>
<protein>
    <submittedName>
        <fullName evidence="2">Uncharacterized protein</fullName>
    </submittedName>
</protein>
<dbReference type="KEGG" id="plim:PHILAsVB114_05635"/>
<reference evidence="2 3" key="1">
    <citation type="submission" date="2016-07" db="EMBL/GenBank/DDBJ databases">
        <title>High microdiversification within the ubiquitous acI lineage of Actinobacteria.</title>
        <authorList>
            <person name="Neuenschwander S.M."/>
            <person name="Salcher M."/>
            <person name="Ghai R."/>
            <person name="Pernthaler J."/>
        </authorList>
    </citation>
    <scope>NUCLEOTIDE SEQUENCE [LARGE SCALE GENOMIC DNA]</scope>
    <source>
        <strain evidence="2">MMS-VB-114</strain>
    </source>
</reference>